<evidence type="ECO:0008006" key="3">
    <source>
        <dbReference type="Google" id="ProtNLM"/>
    </source>
</evidence>
<dbReference type="Gramene" id="RZC67941">
    <property type="protein sequence ID" value="RZC67941"/>
    <property type="gene ID" value="C5167_011641"/>
</dbReference>
<sequence>MQPYYTICEVLTVGDNEWRHIQLWLLDDDGNKKNSTSSWTQVTMELPKTSDGDMNGVYFNPVSGTDQIIINSYAKTSD</sequence>
<feature type="non-terminal residue" evidence="1">
    <location>
        <position position="78"/>
    </location>
</feature>
<dbReference type="Proteomes" id="UP000316621">
    <property type="component" value="Chromosome 6"/>
</dbReference>
<organism evidence="1 2">
    <name type="scientific">Papaver somniferum</name>
    <name type="common">Opium poppy</name>
    <dbReference type="NCBI Taxonomy" id="3469"/>
    <lineage>
        <taxon>Eukaryota</taxon>
        <taxon>Viridiplantae</taxon>
        <taxon>Streptophyta</taxon>
        <taxon>Embryophyta</taxon>
        <taxon>Tracheophyta</taxon>
        <taxon>Spermatophyta</taxon>
        <taxon>Magnoliopsida</taxon>
        <taxon>Ranunculales</taxon>
        <taxon>Papaveraceae</taxon>
        <taxon>Papaveroideae</taxon>
        <taxon>Papaver</taxon>
    </lineage>
</organism>
<protein>
    <recommendedName>
        <fullName evidence="3">F-box associated domain-containing protein</fullName>
    </recommendedName>
</protein>
<proteinExistence type="predicted"/>
<evidence type="ECO:0000313" key="2">
    <source>
        <dbReference type="Proteomes" id="UP000316621"/>
    </source>
</evidence>
<gene>
    <name evidence="1" type="ORF">C5167_011641</name>
</gene>
<reference evidence="1 2" key="1">
    <citation type="journal article" date="2018" name="Science">
        <title>The opium poppy genome and morphinan production.</title>
        <authorList>
            <person name="Guo L."/>
            <person name="Winzer T."/>
            <person name="Yang X."/>
            <person name="Li Y."/>
            <person name="Ning Z."/>
            <person name="He Z."/>
            <person name="Teodor R."/>
            <person name="Lu Y."/>
            <person name="Bowser T.A."/>
            <person name="Graham I.A."/>
            <person name="Ye K."/>
        </authorList>
    </citation>
    <scope>NUCLEOTIDE SEQUENCE [LARGE SCALE GENOMIC DNA]</scope>
    <source>
        <strain evidence="2">cv. HN1</strain>
        <tissue evidence="1">Leaves</tissue>
    </source>
</reference>
<accession>A0A4Y7K6V3</accession>
<dbReference type="AlphaFoldDB" id="A0A4Y7K6V3"/>
<keyword evidence="2" id="KW-1185">Reference proteome</keyword>
<evidence type="ECO:0000313" key="1">
    <source>
        <dbReference type="EMBL" id="RZC67941.1"/>
    </source>
</evidence>
<name>A0A4Y7K6V3_PAPSO</name>
<dbReference type="EMBL" id="CM010720">
    <property type="protein sequence ID" value="RZC67941.1"/>
    <property type="molecule type" value="Genomic_DNA"/>
</dbReference>